<keyword evidence="2" id="KW-1185">Reference proteome</keyword>
<proteinExistence type="predicted"/>
<dbReference type="InParanoid" id="G4ZQY4"/>
<reference evidence="1 2" key="1">
    <citation type="journal article" date="2006" name="Science">
        <title>Phytophthora genome sequences uncover evolutionary origins and mechanisms of pathogenesis.</title>
        <authorList>
            <person name="Tyler B.M."/>
            <person name="Tripathy S."/>
            <person name="Zhang X."/>
            <person name="Dehal P."/>
            <person name="Jiang R.H."/>
            <person name="Aerts A."/>
            <person name="Arredondo F.D."/>
            <person name="Baxter L."/>
            <person name="Bensasson D."/>
            <person name="Beynon J.L."/>
            <person name="Chapman J."/>
            <person name="Damasceno C.M."/>
            <person name="Dorrance A.E."/>
            <person name="Dou D."/>
            <person name="Dickerman A.W."/>
            <person name="Dubchak I.L."/>
            <person name="Garbelotto M."/>
            <person name="Gijzen M."/>
            <person name="Gordon S.G."/>
            <person name="Govers F."/>
            <person name="Grunwald N.J."/>
            <person name="Huang W."/>
            <person name="Ivors K.L."/>
            <person name="Jones R.W."/>
            <person name="Kamoun S."/>
            <person name="Krampis K."/>
            <person name="Lamour K.H."/>
            <person name="Lee M.K."/>
            <person name="McDonald W.H."/>
            <person name="Medina M."/>
            <person name="Meijer H.J."/>
            <person name="Nordberg E.K."/>
            <person name="Maclean D.J."/>
            <person name="Ospina-Giraldo M.D."/>
            <person name="Morris P.F."/>
            <person name="Phuntumart V."/>
            <person name="Putnam N.H."/>
            <person name="Rash S."/>
            <person name="Rose J.K."/>
            <person name="Sakihama Y."/>
            <person name="Salamov A.A."/>
            <person name="Savidor A."/>
            <person name="Scheuring C.F."/>
            <person name="Smith B.M."/>
            <person name="Sobral B.W."/>
            <person name="Terry A."/>
            <person name="Torto-Alalibo T.A."/>
            <person name="Win J."/>
            <person name="Xu Z."/>
            <person name="Zhang H."/>
            <person name="Grigoriev I.V."/>
            <person name="Rokhsar D.S."/>
            <person name="Boore J.L."/>
        </authorList>
    </citation>
    <scope>NUCLEOTIDE SEQUENCE [LARGE SCALE GENOMIC DNA]</scope>
    <source>
        <strain evidence="1 2">P6497</strain>
    </source>
</reference>
<sequence>MAKPGTNFRCDTSAVVPVQVLDGLKSMAISPNKVQGTRALLEKDEVREEECFHLTSWTLEEYQEALADPLFFDHVRAKFTDVEGEVTVAERNRLLSSKFHVVGGSACLMFGFKVEVAKYILRDAIETVYDIESLKNGVMGALPSSLLIAWYRTGTASHRTGTYRNWDLPEKWLLSSFVARELGRILGPGKLRSIARCIVDNPSHDGRMFELLDGNAALN</sequence>
<name>G4ZQY4_PHYSP</name>
<gene>
    <name evidence="1" type="ORF">PHYSODRAFT_303281</name>
</gene>
<dbReference type="Proteomes" id="UP000002640">
    <property type="component" value="Unassembled WGS sequence"/>
</dbReference>
<protein>
    <submittedName>
        <fullName evidence="1">Uncharacterized protein</fullName>
    </submittedName>
</protein>
<dbReference type="KEGG" id="psoj:PHYSODRAFT_303281"/>
<evidence type="ECO:0000313" key="1">
    <source>
        <dbReference type="EMBL" id="EGZ13932.1"/>
    </source>
</evidence>
<dbReference type="RefSeq" id="XP_009531361.1">
    <property type="nucleotide sequence ID" value="XM_009533066.1"/>
</dbReference>
<dbReference type="EMBL" id="JH159156">
    <property type="protein sequence ID" value="EGZ13932.1"/>
    <property type="molecule type" value="Genomic_DNA"/>
</dbReference>
<dbReference type="OMA" id="GSACLMF"/>
<organism evidence="1 2">
    <name type="scientific">Phytophthora sojae (strain P6497)</name>
    <name type="common">Soybean stem and root rot agent</name>
    <name type="synonym">Phytophthora megasperma f. sp. glycines</name>
    <dbReference type="NCBI Taxonomy" id="1094619"/>
    <lineage>
        <taxon>Eukaryota</taxon>
        <taxon>Sar</taxon>
        <taxon>Stramenopiles</taxon>
        <taxon>Oomycota</taxon>
        <taxon>Peronosporomycetes</taxon>
        <taxon>Peronosporales</taxon>
        <taxon>Peronosporaceae</taxon>
        <taxon>Phytophthora</taxon>
    </lineage>
</organism>
<evidence type="ECO:0000313" key="2">
    <source>
        <dbReference type="Proteomes" id="UP000002640"/>
    </source>
</evidence>
<accession>G4ZQY4</accession>
<dbReference type="GeneID" id="20642263"/>
<dbReference type="AlphaFoldDB" id="G4ZQY4"/>